<gene>
    <name evidence="1" type="ORF">KP78_28310</name>
</gene>
<dbReference type="NCBIfam" id="NF041239">
    <property type="entry name" value="Moor_selen_rel"/>
    <property type="match status" value="1"/>
</dbReference>
<protein>
    <recommendedName>
        <fullName evidence="3">Fe-S oxidoreductase</fullName>
    </recommendedName>
</protein>
<organism evidence="1 2">
    <name type="scientific">Jeotgalibacillus soli</name>
    <dbReference type="NCBI Taxonomy" id="889306"/>
    <lineage>
        <taxon>Bacteria</taxon>
        <taxon>Bacillati</taxon>
        <taxon>Bacillota</taxon>
        <taxon>Bacilli</taxon>
        <taxon>Bacillales</taxon>
        <taxon>Caryophanaceae</taxon>
        <taxon>Jeotgalibacillus</taxon>
    </lineage>
</organism>
<evidence type="ECO:0000313" key="2">
    <source>
        <dbReference type="Proteomes" id="UP000031938"/>
    </source>
</evidence>
<dbReference type="EMBL" id="JXRP01000018">
    <property type="protein sequence ID" value="KIL45287.1"/>
    <property type="molecule type" value="Genomic_DNA"/>
</dbReference>
<dbReference type="RefSeq" id="WP_041089597.1">
    <property type="nucleotide sequence ID" value="NZ_JXRP01000018.1"/>
</dbReference>
<dbReference type="OrthoDB" id="2908228at2"/>
<dbReference type="PATRIC" id="fig|889306.3.peg.2844"/>
<dbReference type="InterPro" id="IPR049744">
    <property type="entry name" value="CC/Se_fam"/>
</dbReference>
<proteinExistence type="predicted"/>
<keyword evidence="2" id="KW-1185">Reference proteome</keyword>
<dbReference type="Proteomes" id="UP000031938">
    <property type="component" value="Unassembled WGS sequence"/>
</dbReference>
<sequence>MNVNIDDKAKKWIESKGKPVRIEIMQMQGCCVIGPPELVATPGKPKAEEQFNEIKLDNISIYIHKHIRVKDTLILKLSGISFLKSISAKAVLI</sequence>
<dbReference type="AlphaFoldDB" id="A0A0C2V8K1"/>
<name>A0A0C2V8K1_9BACL</name>
<evidence type="ECO:0000313" key="1">
    <source>
        <dbReference type="EMBL" id="KIL45287.1"/>
    </source>
</evidence>
<accession>A0A0C2V8K1</accession>
<evidence type="ECO:0008006" key="3">
    <source>
        <dbReference type="Google" id="ProtNLM"/>
    </source>
</evidence>
<comment type="caution">
    <text evidence="1">The sequence shown here is derived from an EMBL/GenBank/DDBJ whole genome shotgun (WGS) entry which is preliminary data.</text>
</comment>
<reference evidence="1 2" key="1">
    <citation type="submission" date="2015-01" db="EMBL/GenBank/DDBJ databases">
        <title>Genome sequencing of Jeotgalibacillus soli.</title>
        <authorList>
            <person name="Goh K.M."/>
            <person name="Chan K.-G."/>
            <person name="Yaakop A.S."/>
            <person name="Ee R."/>
            <person name="Gan H.M."/>
            <person name="Chan C.S."/>
        </authorList>
    </citation>
    <scope>NUCLEOTIDE SEQUENCE [LARGE SCALE GENOMIC DNA]</scope>
    <source>
        <strain evidence="1 2">P9</strain>
    </source>
</reference>